<dbReference type="Proteomes" id="UP000002408">
    <property type="component" value="Chromosome"/>
</dbReference>
<dbReference type="KEGG" id="mbn:Mboo_1652"/>
<dbReference type="SMART" id="SM00331">
    <property type="entry name" value="PP2C_SIG"/>
    <property type="match status" value="1"/>
</dbReference>
<feature type="domain" description="HAMP" evidence="7">
    <location>
        <begin position="383"/>
        <end position="435"/>
    </location>
</feature>
<dbReference type="GO" id="GO:0005886">
    <property type="term" value="C:plasma membrane"/>
    <property type="evidence" value="ECO:0007669"/>
    <property type="project" value="UniProtKB-SubCell"/>
</dbReference>
<dbReference type="CDD" id="cd12912">
    <property type="entry name" value="PDC2_MCP_like"/>
    <property type="match status" value="1"/>
</dbReference>
<dbReference type="EMBL" id="CP000780">
    <property type="protein sequence ID" value="ABS56169.1"/>
    <property type="molecule type" value="Genomic_DNA"/>
</dbReference>
<organism evidence="9 10">
    <name type="scientific">Methanoregula boonei (strain DSM 21154 / JCM 14090 / 6A8)</name>
    <dbReference type="NCBI Taxonomy" id="456442"/>
    <lineage>
        <taxon>Archaea</taxon>
        <taxon>Methanobacteriati</taxon>
        <taxon>Methanobacteriota</taxon>
        <taxon>Stenosarchaea group</taxon>
        <taxon>Methanomicrobia</taxon>
        <taxon>Methanomicrobiales</taxon>
        <taxon>Methanoregulaceae</taxon>
        <taxon>Methanoregula</taxon>
    </lineage>
</organism>
<evidence type="ECO:0000313" key="9">
    <source>
        <dbReference type="EMBL" id="ABS56169.1"/>
    </source>
</evidence>
<dbReference type="Pfam" id="PF02743">
    <property type="entry name" value="dCache_1"/>
    <property type="match status" value="1"/>
</dbReference>
<dbReference type="InterPro" id="IPR052016">
    <property type="entry name" value="Bact_Sigma-Reg"/>
</dbReference>
<evidence type="ECO:0000259" key="7">
    <source>
        <dbReference type="PROSITE" id="PS50885"/>
    </source>
</evidence>
<evidence type="ECO:0000256" key="6">
    <source>
        <dbReference type="ARBA" id="ARBA00023136"/>
    </source>
</evidence>
<dbReference type="InterPro" id="IPR033479">
    <property type="entry name" value="dCache_1"/>
</dbReference>
<dbReference type="GO" id="GO:0007165">
    <property type="term" value="P:signal transduction"/>
    <property type="evidence" value="ECO:0007669"/>
    <property type="project" value="InterPro"/>
</dbReference>
<dbReference type="Pfam" id="PF07228">
    <property type="entry name" value="SpoIIE"/>
    <property type="match status" value="1"/>
</dbReference>
<name>A7I8V8_METB6</name>
<protein>
    <submittedName>
        <fullName evidence="9">Stage II sporulation E family protein</fullName>
    </submittedName>
</protein>
<dbReference type="CDD" id="cd06225">
    <property type="entry name" value="HAMP"/>
    <property type="match status" value="1"/>
</dbReference>
<dbReference type="InterPro" id="IPR003660">
    <property type="entry name" value="HAMP_dom"/>
</dbReference>
<dbReference type="PROSITE" id="PS50885">
    <property type="entry name" value="HAMP"/>
    <property type="match status" value="1"/>
</dbReference>
<evidence type="ECO:0000256" key="1">
    <source>
        <dbReference type="ARBA" id="ARBA00004651"/>
    </source>
</evidence>
<keyword evidence="3" id="KW-0812">Transmembrane</keyword>
<accession>A7I8V8</accession>
<keyword evidence="10" id="KW-1185">Reference proteome</keyword>
<dbReference type="InterPro" id="IPR036457">
    <property type="entry name" value="PPM-type-like_dom_sf"/>
</dbReference>
<dbReference type="eggNOG" id="arCOG02362">
    <property type="taxonomic scope" value="Archaea"/>
</dbReference>
<sequence length="687" mass="73509">MALALTGYFAFFAITRVGSYAQGSSEALGMGMADQSSAALLSLGEEYLQRITADQANVTDTLFADTDTDTEMEILAAQTAELKRNSPVKAITPTYLATQPPSDPMAGAVLVFAQNATVTPESQEARTLAGLADSLKGVYDSDEDMASVYIGTASGMMLYYPGQGNFPKDYDPRTRQWFTDAEASPEIVWSDAPYVDAGGNGLVMTSSEDITGPAYGNWVIGSDVKTDTINEDFIGKTLGGNGYAVLINQEGTIISQPGLSAGNQTWNKPFTQKNVLSGSAPDLRAVVTNMTAGKTGIGTVNFSGTETYVAYAPVRSMNWSLAVSIPVSQITEPVQEFTGKIEDATRDTGTQITAQTDWLKEVFAILFVVILLVVLLVSIELSRVITRPVEQLKEGAAAIGEGDLAFRVNIQSGDEFEDLARSFNVMAGALQENIENLRRTTAEKERYAKELEIARSIQTSFLPEKMPDIPGYDISAVMIPAMEVGGDFYDIIPAADGKWAFVIADVSGKGVSAALFMAMSRTLLRAGLENASDLSCAIGTANQVISRNAPSCMFVTVFTALLDLPARTFTCINAGHNPPLLVRGKSGETVFFHEGGVALGVQPEIKSVQECVQLQSGDLVILYTDGVTEAFDAAYTPFGEDRLVEIAKECSNLPADRVREGIIAGIRAFTGPVPQSDDITLVVIRVL</sequence>
<dbReference type="Pfam" id="PF00672">
    <property type="entry name" value="HAMP"/>
    <property type="match status" value="1"/>
</dbReference>
<dbReference type="InterPro" id="IPR001932">
    <property type="entry name" value="PPM-type_phosphatase-like_dom"/>
</dbReference>
<dbReference type="Gene3D" id="6.10.340.10">
    <property type="match status" value="1"/>
</dbReference>
<dbReference type="PANTHER" id="PTHR43156">
    <property type="entry name" value="STAGE II SPORULATION PROTEIN E-RELATED"/>
    <property type="match status" value="1"/>
</dbReference>
<evidence type="ECO:0000256" key="2">
    <source>
        <dbReference type="ARBA" id="ARBA00022475"/>
    </source>
</evidence>
<dbReference type="AlphaFoldDB" id="A7I8V8"/>
<dbReference type="HOGENOM" id="CLU_020306_1_0_2"/>
<evidence type="ECO:0000256" key="4">
    <source>
        <dbReference type="ARBA" id="ARBA00022801"/>
    </source>
</evidence>
<feature type="domain" description="PPM-type phosphatase" evidence="8">
    <location>
        <begin position="471"/>
        <end position="686"/>
    </location>
</feature>
<evidence type="ECO:0000256" key="5">
    <source>
        <dbReference type="ARBA" id="ARBA00022989"/>
    </source>
</evidence>
<keyword evidence="6" id="KW-0472">Membrane</keyword>
<dbReference type="eggNOG" id="arCOG06893">
    <property type="taxonomic scope" value="Archaea"/>
</dbReference>
<reference evidence="10" key="1">
    <citation type="journal article" date="2015" name="Microbiology">
        <title>Genome of Methanoregula boonei 6A8 reveals adaptations to oligotrophic peatland environments.</title>
        <authorList>
            <person name="Braeuer S."/>
            <person name="Cadillo-Quiroz H."/>
            <person name="Kyrpides N."/>
            <person name="Woyke T."/>
            <person name="Goodwin L."/>
            <person name="Detter C."/>
            <person name="Podell S."/>
            <person name="Yavitt J.B."/>
            <person name="Zinder S.H."/>
        </authorList>
    </citation>
    <scope>NUCLEOTIDE SEQUENCE [LARGE SCALE GENOMIC DNA]</scope>
    <source>
        <strain evidence="10">DSM 21154 / JCM 14090 / 6A8</strain>
    </source>
</reference>
<dbReference type="Gene3D" id="3.60.40.10">
    <property type="entry name" value="PPM-type phosphatase domain"/>
    <property type="match status" value="1"/>
</dbReference>
<keyword evidence="5" id="KW-1133">Transmembrane helix</keyword>
<dbReference type="GO" id="GO:0016791">
    <property type="term" value="F:phosphatase activity"/>
    <property type="evidence" value="ECO:0007669"/>
    <property type="project" value="TreeGrafter"/>
</dbReference>
<gene>
    <name evidence="9" type="ordered locus">Mboo_1652</name>
</gene>
<dbReference type="SUPFAM" id="SSF158472">
    <property type="entry name" value="HAMP domain-like"/>
    <property type="match status" value="1"/>
</dbReference>
<comment type="subcellular location">
    <subcellularLocation>
        <location evidence="1">Cell membrane</location>
        <topology evidence="1">Multi-pass membrane protein</topology>
    </subcellularLocation>
</comment>
<dbReference type="Gene3D" id="3.30.450.20">
    <property type="entry name" value="PAS domain"/>
    <property type="match status" value="2"/>
</dbReference>
<evidence type="ECO:0000313" key="10">
    <source>
        <dbReference type="Proteomes" id="UP000002408"/>
    </source>
</evidence>
<proteinExistence type="predicted"/>
<dbReference type="STRING" id="456442.Mboo_1652"/>
<keyword evidence="4" id="KW-0378">Hydrolase</keyword>
<keyword evidence="2" id="KW-1003">Cell membrane</keyword>
<dbReference type="SMART" id="SM00304">
    <property type="entry name" value="HAMP"/>
    <property type="match status" value="1"/>
</dbReference>
<dbReference type="SUPFAM" id="SSF81606">
    <property type="entry name" value="PP2C-like"/>
    <property type="match status" value="1"/>
</dbReference>
<evidence type="ECO:0000256" key="3">
    <source>
        <dbReference type="ARBA" id="ARBA00022692"/>
    </source>
</evidence>
<dbReference type="PANTHER" id="PTHR43156:SF2">
    <property type="entry name" value="STAGE II SPORULATION PROTEIN E"/>
    <property type="match status" value="1"/>
</dbReference>
<evidence type="ECO:0000259" key="8">
    <source>
        <dbReference type="PROSITE" id="PS51746"/>
    </source>
</evidence>
<dbReference type="PROSITE" id="PS51746">
    <property type="entry name" value="PPM_2"/>
    <property type="match status" value="1"/>
</dbReference>